<reference evidence="6 7" key="1">
    <citation type="submission" date="2020-08" db="EMBL/GenBank/DDBJ databases">
        <title>Sequencing the genomes of 1000 actinobacteria strains.</title>
        <authorList>
            <person name="Klenk H.-P."/>
        </authorList>
    </citation>
    <scope>NUCLEOTIDE SEQUENCE [LARGE SCALE GENOMIC DNA]</scope>
    <source>
        <strain evidence="6 7">DSM 23974</strain>
    </source>
</reference>
<dbReference type="InterPro" id="IPR011006">
    <property type="entry name" value="CheY-like_superfamily"/>
</dbReference>
<keyword evidence="1 3" id="KW-0597">Phosphoprotein</keyword>
<dbReference type="Pfam" id="PF00196">
    <property type="entry name" value="GerE"/>
    <property type="match status" value="1"/>
</dbReference>
<dbReference type="InterPro" id="IPR016032">
    <property type="entry name" value="Sig_transdc_resp-reg_C-effctor"/>
</dbReference>
<gene>
    <name evidence="6" type="ORF">HDA30_001595</name>
</gene>
<dbReference type="SUPFAM" id="SSF52172">
    <property type="entry name" value="CheY-like"/>
    <property type="match status" value="1"/>
</dbReference>
<dbReference type="InterPro" id="IPR058245">
    <property type="entry name" value="NreC/VraR/RcsB-like_REC"/>
</dbReference>
<dbReference type="Pfam" id="PF00072">
    <property type="entry name" value="Response_reg"/>
    <property type="match status" value="1"/>
</dbReference>
<protein>
    <submittedName>
        <fullName evidence="6">DNA-binding NarL/FixJ family response regulator</fullName>
    </submittedName>
</protein>
<organism evidence="6 7">
    <name type="scientific">Micrococcus cohnii</name>
    <dbReference type="NCBI Taxonomy" id="993416"/>
    <lineage>
        <taxon>Bacteria</taxon>
        <taxon>Bacillati</taxon>
        <taxon>Actinomycetota</taxon>
        <taxon>Actinomycetes</taxon>
        <taxon>Micrococcales</taxon>
        <taxon>Micrococcaceae</taxon>
        <taxon>Micrococcus</taxon>
    </lineage>
</organism>
<dbReference type="CDD" id="cd06170">
    <property type="entry name" value="LuxR_C_like"/>
    <property type="match status" value="1"/>
</dbReference>
<dbReference type="EMBL" id="JACHNA010000001">
    <property type="protein sequence ID" value="MBB4736087.1"/>
    <property type="molecule type" value="Genomic_DNA"/>
</dbReference>
<dbReference type="RefSeq" id="WP_158496293.1">
    <property type="nucleotide sequence ID" value="NZ_JACHNA010000001.1"/>
</dbReference>
<evidence type="ECO:0000256" key="1">
    <source>
        <dbReference type="ARBA" id="ARBA00022553"/>
    </source>
</evidence>
<keyword evidence="2 6" id="KW-0238">DNA-binding</keyword>
<name>A0A7W7GPV5_9MICC</name>
<dbReference type="PANTHER" id="PTHR43214:SF43">
    <property type="entry name" value="TWO-COMPONENT RESPONSE REGULATOR"/>
    <property type="match status" value="1"/>
</dbReference>
<dbReference type="GO" id="GO:0000160">
    <property type="term" value="P:phosphorelay signal transduction system"/>
    <property type="evidence" value="ECO:0007669"/>
    <property type="project" value="InterPro"/>
</dbReference>
<proteinExistence type="predicted"/>
<dbReference type="PROSITE" id="PS50110">
    <property type="entry name" value="RESPONSE_REGULATORY"/>
    <property type="match status" value="1"/>
</dbReference>
<evidence type="ECO:0000256" key="3">
    <source>
        <dbReference type="PROSITE-ProRule" id="PRU00169"/>
    </source>
</evidence>
<dbReference type="SMART" id="SM00448">
    <property type="entry name" value="REC"/>
    <property type="match status" value="1"/>
</dbReference>
<feature type="domain" description="HTH luxR-type" evidence="4">
    <location>
        <begin position="154"/>
        <end position="219"/>
    </location>
</feature>
<keyword evidence="7" id="KW-1185">Reference proteome</keyword>
<dbReference type="PROSITE" id="PS00622">
    <property type="entry name" value="HTH_LUXR_1"/>
    <property type="match status" value="1"/>
</dbReference>
<evidence type="ECO:0000313" key="6">
    <source>
        <dbReference type="EMBL" id="MBB4736087.1"/>
    </source>
</evidence>
<dbReference type="GO" id="GO:0003677">
    <property type="term" value="F:DNA binding"/>
    <property type="evidence" value="ECO:0007669"/>
    <property type="project" value="UniProtKB-KW"/>
</dbReference>
<evidence type="ECO:0000313" key="7">
    <source>
        <dbReference type="Proteomes" id="UP000540191"/>
    </source>
</evidence>
<dbReference type="InterPro" id="IPR001789">
    <property type="entry name" value="Sig_transdc_resp-reg_receiver"/>
</dbReference>
<evidence type="ECO:0000256" key="2">
    <source>
        <dbReference type="ARBA" id="ARBA00023125"/>
    </source>
</evidence>
<dbReference type="InterPro" id="IPR000792">
    <property type="entry name" value="Tscrpt_reg_LuxR_C"/>
</dbReference>
<sequence>MIRVLVADDQALMRTALEHFVSLADDLEVVGGASDGVEALAQAERLRPDVVLMDMQMPRMDGVEATARITEALPETSVLAITTFASEQYLVPALRAGAAGYLVKDAPPEDVVQAVRTVHAGEAAFSPAVARDLIDAATSEAPHSLARDAGPAEPLAEHEQLTGRELDVVRELAQGRSNAEIARALFLGEATVKSHLGRVMDKWQVRDRVQVLLRAARAGLVEL</sequence>
<dbReference type="Gene3D" id="3.40.50.2300">
    <property type="match status" value="1"/>
</dbReference>
<feature type="domain" description="Response regulatory" evidence="5">
    <location>
        <begin position="3"/>
        <end position="119"/>
    </location>
</feature>
<evidence type="ECO:0000259" key="5">
    <source>
        <dbReference type="PROSITE" id="PS50110"/>
    </source>
</evidence>
<dbReference type="AlphaFoldDB" id="A0A7W7GPV5"/>
<dbReference type="PANTHER" id="PTHR43214">
    <property type="entry name" value="TWO-COMPONENT RESPONSE REGULATOR"/>
    <property type="match status" value="1"/>
</dbReference>
<dbReference type="GO" id="GO:0006355">
    <property type="term" value="P:regulation of DNA-templated transcription"/>
    <property type="evidence" value="ECO:0007669"/>
    <property type="project" value="InterPro"/>
</dbReference>
<dbReference type="PRINTS" id="PR00038">
    <property type="entry name" value="HTHLUXR"/>
</dbReference>
<dbReference type="InterPro" id="IPR039420">
    <property type="entry name" value="WalR-like"/>
</dbReference>
<feature type="modified residue" description="4-aspartylphosphate" evidence="3">
    <location>
        <position position="54"/>
    </location>
</feature>
<dbReference type="SUPFAM" id="SSF46894">
    <property type="entry name" value="C-terminal effector domain of the bipartite response regulators"/>
    <property type="match status" value="1"/>
</dbReference>
<evidence type="ECO:0000259" key="4">
    <source>
        <dbReference type="PROSITE" id="PS50043"/>
    </source>
</evidence>
<dbReference type="Proteomes" id="UP000540191">
    <property type="component" value="Unassembled WGS sequence"/>
</dbReference>
<dbReference type="PROSITE" id="PS50043">
    <property type="entry name" value="HTH_LUXR_2"/>
    <property type="match status" value="1"/>
</dbReference>
<comment type="caution">
    <text evidence="6">The sequence shown here is derived from an EMBL/GenBank/DDBJ whole genome shotgun (WGS) entry which is preliminary data.</text>
</comment>
<dbReference type="SMART" id="SM00421">
    <property type="entry name" value="HTH_LUXR"/>
    <property type="match status" value="1"/>
</dbReference>
<dbReference type="CDD" id="cd17535">
    <property type="entry name" value="REC_NarL-like"/>
    <property type="match status" value="1"/>
</dbReference>
<accession>A0A7W7GPV5</accession>